<evidence type="ECO:0000313" key="4">
    <source>
        <dbReference type="Proteomes" id="UP001218188"/>
    </source>
</evidence>
<evidence type="ECO:0000256" key="1">
    <source>
        <dbReference type="SAM" id="MobiDB-lite"/>
    </source>
</evidence>
<feature type="region of interest" description="Disordered" evidence="1">
    <location>
        <begin position="876"/>
        <end position="911"/>
    </location>
</feature>
<dbReference type="Pfam" id="PF18803">
    <property type="entry name" value="CxC2"/>
    <property type="match status" value="1"/>
</dbReference>
<dbReference type="InterPro" id="IPR040521">
    <property type="entry name" value="KDZ"/>
</dbReference>
<dbReference type="EMBL" id="JARJCM010000107">
    <property type="protein sequence ID" value="KAJ7028878.1"/>
    <property type="molecule type" value="Genomic_DNA"/>
</dbReference>
<reference evidence="3" key="1">
    <citation type="submission" date="2023-03" db="EMBL/GenBank/DDBJ databases">
        <title>Massive genome expansion in bonnet fungi (Mycena s.s.) driven by repeated elements and novel gene families across ecological guilds.</title>
        <authorList>
            <consortium name="Lawrence Berkeley National Laboratory"/>
            <person name="Harder C.B."/>
            <person name="Miyauchi S."/>
            <person name="Viragh M."/>
            <person name="Kuo A."/>
            <person name="Thoen E."/>
            <person name="Andreopoulos B."/>
            <person name="Lu D."/>
            <person name="Skrede I."/>
            <person name="Drula E."/>
            <person name="Henrissat B."/>
            <person name="Morin E."/>
            <person name="Kohler A."/>
            <person name="Barry K."/>
            <person name="LaButti K."/>
            <person name="Morin E."/>
            <person name="Salamov A."/>
            <person name="Lipzen A."/>
            <person name="Mereny Z."/>
            <person name="Hegedus B."/>
            <person name="Baldrian P."/>
            <person name="Stursova M."/>
            <person name="Weitz H."/>
            <person name="Taylor A."/>
            <person name="Grigoriev I.V."/>
            <person name="Nagy L.G."/>
            <person name="Martin F."/>
            <person name="Kauserud H."/>
        </authorList>
    </citation>
    <scope>NUCLEOTIDE SEQUENCE</scope>
    <source>
        <strain evidence="3">CBHHK200</strain>
    </source>
</reference>
<accession>A0AAD6SLD5</accession>
<organism evidence="3 4">
    <name type="scientific">Mycena alexandri</name>
    <dbReference type="NCBI Taxonomy" id="1745969"/>
    <lineage>
        <taxon>Eukaryota</taxon>
        <taxon>Fungi</taxon>
        <taxon>Dikarya</taxon>
        <taxon>Basidiomycota</taxon>
        <taxon>Agaricomycotina</taxon>
        <taxon>Agaricomycetes</taxon>
        <taxon>Agaricomycetidae</taxon>
        <taxon>Agaricales</taxon>
        <taxon>Marasmiineae</taxon>
        <taxon>Mycenaceae</taxon>
        <taxon>Mycena</taxon>
    </lineage>
</organism>
<proteinExistence type="predicted"/>
<comment type="caution">
    <text evidence="3">The sequence shown here is derived from an EMBL/GenBank/DDBJ whole genome shotgun (WGS) entry which is preliminary data.</text>
</comment>
<dbReference type="InterPro" id="IPR041457">
    <property type="entry name" value="CxC2_KDZ-assoc"/>
</dbReference>
<feature type="compositionally biased region" description="Basic and acidic residues" evidence="1">
    <location>
        <begin position="1254"/>
        <end position="1264"/>
    </location>
</feature>
<evidence type="ECO:0000313" key="3">
    <source>
        <dbReference type="EMBL" id="KAJ7028878.1"/>
    </source>
</evidence>
<feature type="domain" description="CxC2-like cysteine cluster KDZ transposase-associated" evidence="2">
    <location>
        <begin position="194"/>
        <end position="294"/>
    </location>
</feature>
<keyword evidence="4" id="KW-1185">Reference proteome</keyword>
<feature type="compositionally biased region" description="Polar residues" evidence="1">
    <location>
        <begin position="1281"/>
        <end position="1297"/>
    </location>
</feature>
<feature type="compositionally biased region" description="Acidic residues" evidence="1">
    <location>
        <begin position="877"/>
        <end position="886"/>
    </location>
</feature>
<feature type="region of interest" description="Disordered" evidence="1">
    <location>
        <begin position="1254"/>
        <end position="1302"/>
    </location>
</feature>
<protein>
    <recommendedName>
        <fullName evidence="2">CxC2-like cysteine cluster KDZ transposase-associated domain-containing protein</fullName>
    </recommendedName>
</protein>
<sequence>MSHGRPVQKRNIDLGADDDDDLAIPVDRSFYFSTDGLRSKEEVGHLRHKKRRLEPSELNDSLAEWIPVPDENFDEDRARNPPEGDVDATAASILGKRKEYVSTTNPMSLFRPMSTFFVDELLRHEGLGDDLANPQCAHCKVAFEPGDVTSPRIFKCSDCGEFLQCESCCLLHHKRTSLHSIQEYNGSFWVDYTLAKLGLVYQLGHGGFPCPFPDDFVRNMTVIDAPIIHQVRIQYCKCSKSDSADNLEQLLRNKWYPATCSTFRSLEGYRMYNVVGNLNVRDYITALERMTDTTASSGMTWLPNRYKQFQRMARQWAFVKRVRRVGRGHHPGGVGATKLSETAVRCWPCPHDKRNIPEDWRDVDPKFRFLYMLILAVDANFRLKNRMRKNEIDDPPLGPGWGYWVEPKEYRKHVKKYVNETDVSTCIAFAALLQKDTRLTTGLRVSGVGGCVCARHECMRPNGLGDLQKGERYVNMDFIVMSAVMGFALMLLTISYDIACQWKTNLAHRMPRLPTPMQLPLSEVKLQCALPVWHAGSHNEDCKNANSLSFKPGVGKTDGEGVERVWSKLNPASYSTRDAGSGQRADILEGKIDDHNFLKNLGQGDALQRKLVVAIAERDRQITAFKEVNKTLSSEVRKTWKGLIDAWLEDPSQPNPYILERKDCPTEAEVRLDVRKDEDALSVAGRAPLHGRSATAFLTAGIQIEDAQRRILAELAGTVLVAADRENTIEEWRHAVLNKIAKFRNLQKIYMPGAARTMATVEEGRDTETAPPKAEKIKLYMPSDIAAINFDYLASDCVPGLADMEAKLRVGQCDNSLVSVRAQLHTKRFLIGFRNENIVGQVQATKARTLIGQVGGKGGELREEAHPHLRDLKADDVQIDGDDGESDAASRKKLAMIGSGRGARAPRDAPGTSKRVMSWIWTAPGALDDEEERLHDSIRVEWARARARKVRWTEEVLLLREEMRRVLRYLAWQAGWWREQVGLRSDWTAEVEDGARAYACKQAAWHERLAGYFRTKWDISALAAAQQLVAGDGADLDDFFGQYNNLDDEHLQQLSLDPRATEPKKLKAEELNRKYLEKLLHSRTLDEECSSLEHAQALLSKPADFRAAEDSARAIATRVVDQIERTNELSSRMFLEIPFLGESTWGPSLANLSLACIANVGQSLPNLMIQTHVHDIIARGVQSHVCRSLVAVYQWTVNFGPSLADQLVSTYRNEGEQALVTQFPDLAPMVQHVVAFLRAHEKKQEQLALAMEKRRLEKQSEAKKAARAATNPSSRRRGRSTKQIVGQAHSTEQQGLSDTGPVPVSDLIPTAVSALASDTGPSNIPQAPAVLDAPNFSRFPGDLFGLLPPTKTMIVLEGLGASVRIKDDDTLYALAAKYLCKLWDENLILRPMVKVDDSLNCPVKNTSQKVTTTRERMEHVRDRCITRGAILQCIAEVFGDGIFAASAMKEFLYRPCKLFPGGLNRDPHFARSSERDEMRTLEALQSCLIGFLVEDPHLESSSDFFGELVHRRLLSLKLGQALTDEQYENPHLPASVLFSKLVAPSKAGTLKRSVKPPPDVQPTLQSLLPQMPEFGIAAISIREALSKRREHPTKGTMTRRNPDQMDPVRGDLQGFNLLHKVLPAALWTTPAGISSLLAFMGTGQGTMTRDFLLSRESMLFDSLQACVQVFSQMETRNVQDPTTAITYQNPSIYGQVNLWYSCHPSVLVGGNIYRLLTISEKFSPYFSEALRRSWLAFLGPLANRDPTTTPPLEAPRRKWEEVFHWIVDSGLMGFGSGLAPFQFANNVVLAGLATPPSPAAMAQWIYANKDYGAFAGLRVMGFKLEKSASPAAVRAAFICVYCWLDYWLSDNDKKLLRFDTIFVEQLLCKVTRWNHRLSTMAKINVDHTKFPIPPCSAFTAEIFRCIVEEGIAELDLGAMQDDDM</sequence>
<dbReference type="CDD" id="cd19757">
    <property type="entry name" value="Bbox1"/>
    <property type="match status" value="1"/>
</dbReference>
<dbReference type="Proteomes" id="UP001218188">
    <property type="component" value="Unassembled WGS sequence"/>
</dbReference>
<evidence type="ECO:0000259" key="2">
    <source>
        <dbReference type="Pfam" id="PF18803"/>
    </source>
</evidence>
<gene>
    <name evidence="3" type="ORF">C8F04DRAFT_1265444</name>
</gene>
<dbReference type="Pfam" id="PF18758">
    <property type="entry name" value="KDZ"/>
    <property type="match status" value="1"/>
</dbReference>
<name>A0AAD6SLD5_9AGAR</name>